<organism evidence="2 3">
    <name type="scientific">Microbacterium ginsengiterrae</name>
    <dbReference type="NCBI Taxonomy" id="546115"/>
    <lineage>
        <taxon>Bacteria</taxon>
        <taxon>Bacillati</taxon>
        <taxon>Actinomycetota</taxon>
        <taxon>Actinomycetes</taxon>
        <taxon>Micrococcales</taxon>
        <taxon>Microbacteriaceae</taxon>
        <taxon>Microbacterium</taxon>
    </lineage>
</organism>
<evidence type="ECO:0000259" key="1">
    <source>
        <dbReference type="PROSITE" id="PS51186"/>
    </source>
</evidence>
<dbReference type="SUPFAM" id="SSF55729">
    <property type="entry name" value="Acyl-CoA N-acyltransferases (Nat)"/>
    <property type="match status" value="1"/>
</dbReference>
<feature type="domain" description="N-acetyltransferase" evidence="1">
    <location>
        <begin position="149"/>
        <end position="288"/>
    </location>
</feature>
<evidence type="ECO:0000313" key="3">
    <source>
        <dbReference type="Proteomes" id="UP000517712"/>
    </source>
</evidence>
<dbReference type="Pfam" id="PF00583">
    <property type="entry name" value="Acetyltransf_1"/>
    <property type="match status" value="1"/>
</dbReference>
<dbReference type="InterPro" id="IPR016181">
    <property type="entry name" value="Acyl_CoA_acyltransferase"/>
</dbReference>
<protein>
    <submittedName>
        <fullName evidence="2">Ribosomal protein S18 acetylase RimI-like enzyme</fullName>
    </submittedName>
</protein>
<reference evidence="2 3" key="1">
    <citation type="submission" date="2020-08" db="EMBL/GenBank/DDBJ databases">
        <title>Sequencing the genomes of 1000 actinobacteria strains.</title>
        <authorList>
            <person name="Klenk H.-P."/>
        </authorList>
    </citation>
    <scope>NUCLEOTIDE SEQUENCE [LARGE SCALE GENOMIC DNA]</scope>
    <source>
        <strain evidence="2 3">DSM 24823</strain>
    </source>
</reference>
<dbReference type="EMBL" id="JACHMU010000001">
    <property type="protein sequence ID" value="MBB5741904.1"/>
    <property type="molecule type" value="Genomic_DNA"/>
</dbReference>
<dbReference type="RefSeq" id="WP_184281222.1">
    <property type="nucleotide sequence ID" value="NZ_BAAAPG010000002.1"/>
</dbReference>
<proteinExistence type="predicted"/>
<comment type="caution">
    <text evidence="2">The sequence shown here is derived from an EMBL/GenBank/DDBJ whole genome shotgun (WGS) entry which is preliminary data.</text>
</comment>
<dbReference type="GO" id="GO:0016747">
    <property type="term" value="F:acyltransferase activity, transferring groups other than amino-acyl groups"/>
    <property type="evidence" value="ECO:0007669"/>
    <property type="project" value="InterPro"/>
</dbReference>
<name>A0A7W9CA78_9MICO</name>
<keyword evidence="2" id="KW-0689">Ribosomal protein</keyword>
<gene>
    <name evidence="2" type="ORF">HD600_000401</name>
</gene>
<evidence type="ECO:0000313" key="2">
    <source>
        <dbReference type="EMBL" id="MBB5741904.1"/>
    </source>
</evidence>
<keyword evidence="2" id="KW-0687">Ribonucleoprotein</keyword>
<dbReference type="PROSITE" id="PS51186">
    <property type="entry name" value="GNAT"/>
    <property type="match status" value="1"/>
</dbReference>
<dbReference type="Proteomes" id="UP000517712">
    <property type="component" value="Unassembled WGS sequence"/>
</dbReference>
<dbReference type="GO" id="GO:0005840">
    <property type="term" value="C:ribosome"/>
    <property type="evidence" value="ECO:0007669"/>
    <property type="project" value="UniProtKB-KW"/>
</dbReference>
<accession>A0A7W9CA78</accession>
<dbReference type="AlphaFoldDB" id="A0A7W9CA78"/>
<dbReference type="CDD" id="cd04301">
    <property type="entry name" value="NAT_SF"/>
    <property type="match status" value="1"/>
</dbReference>
<keyword evidence="3" id="KW-1185">Reference proteome</keyword>
<sequence>MPVQLTQPEVDDLPRVIEVLRQWQYEGAPMQLHPGDVGWFWRFGATEASRAVRTWSGGKQILAIGLLDGPGLVRLTVAPHARRDEQLARQVVDDLTRPESGVLSAGKANVEVPSDAMVHELLAEEGWDTDEPWTPLRRDLTAPVPDPGVRIEEVRQENAQTRVDVQRASFDASSFTAARWNAMATAPAYADARCLLAFDDRGNAVAAVTVWSAGVGKPGLIEPMGVHHRYRGQGYGRAITLAAAAKLRQLGSSSAIVCTPSANIGAVATYRSAGMEARAEIHDRYRNR</sequence>
<dbReference type="InterPro" id="IPR000182">
    <property type="entry name" value="GNAT_dom"/>
</dbReference>
<dbReference type="Gene3D" id="3.40.630.30">
    <property type="match status" value="1"/>
</dbReference>